<feature type="transmembrane region" description="Helical" evidence="1">
    <location>
        <begin position="12"/>
        <end position="33"/>
    </location>
</feature>
<keyword evidence="1" id="KW-0472">Membrane</keyword>
<proteinExistence type="predicted"/>
<feature type="transmembrane region" description="Helical" evidence="1">
    <location>
        <begin position="45"/>
        <end position="67"/>
    </location>
</feature>
<gene>
    <name evidence="2" type="ORF">PFISCL1PPCAC_147</name>
</gene>
<keyword evidence="1" id="KW-1133">Transmembrane helix</keyword>
<keyword evidence="3" id="KW-1185">Reference proteome</keyword>
<evidence type="ECO:0000256" key="1">
    <source>
        <dbReference type="SAM" id="Phobius"/>
    </source>
</evidence>
<keyword evidence="1" id="KW-0812">Transmembrane</keyword>
<comment type="caution">
    <text evidence="2">The sequence shown here is derived from an EMBL/GenBank/DDBJ whole genome shotgun (WGS) entry which is preliminary data.</text>
</comment>
<sequence>MVQFNHCNNPLYILNGVHVLMHFIALFCLTIMWDGTRIFIEIINFWYAQQLVSVLCLLFTLVISGYVCFGGLFDQPVLGSWPKQRIEIIHAIGLAALILSVGLQTWTVFSAWAVTFFMARYLIACISSWILLLSWIGFLVLHLLKVRH</sequence>
<feature type="transmembrane region" description="Helical" evidence="1">
    <location>
        <begin position="88"/>
        <end position="109"/>
    </location>
</feature>
<feature type="transmembrane region" description="Helical" evidence="1">
    <location>
        <begin position="121"/>
        <end position="144"/>
    </location>
</feature>
<name>A0AAV5UST9_9BILA</name>
<protein>
    <submittedName>
        <fullName evidence="2">Uncharacterized protein</fullName>
    </submittedName>
</protein>
<dbReference type="EMBL" id="BTSY01000001">
    <property type="protein sequence ID" value="GMT08850.1"/>
    <property type="molecule type" value="Genomic_DNA"/>
</dbReference>
<evidence type="ECO:0000313" key="2">
    <source>
        <dbReference type="EMBL" id="GMT08850.1"/>
    </source>
</evidence>
<evidence type="ECO:0000313" key="3">
    <source>
        <dbReference type="Proteomes" id="UP001432322"/>
    </source>
</evidence>
<dbReference type="AlphaFoldDB" id="A0AAV5UST9"/>
<accession>A0AAV5UST9</accession>
<organism evidence="2 3">
    <name type="scientific">Pristionchus fissidentatus</name>
    <dbReference type="NCBI Taxonomy" id="1538716"/>
    <lineage>
        <taxon>Eukaryota</taxon>
        <taxon>Metazoa</taxon>
        <taxon>Ecdysozoa</taxon>
        <taxon>Nematoda</taxon>
        <taxon>Chromadorea</taxon>
        <taxon>Rhabditida</taxon>
        <taxon>Rhabditina</taxon>
        <taxon>Diplogasteromorpha</taxon>
        <taxon>Diplogasteroidea</taxon>
        <taxon>Neodiplogasteridae</taxon>
        <taxon>Pristionchus</taxon>
    </lineage>
</organism>
<reference evidence="2" key="1">
    <citation type="submission" date="2023-10" db="EMBL/GenBank/DDBJ databases">
        <title>Genome assembly of Pristionchus species.</title>
        <authorList>
            <person name="Yoshida K."/>
            <person name="Sommer R.J."/>
        </authorList>
    </citation>
    <scope>NUCLEOTIDE SEQUENCE</scope>
    <source>
        <strain evidence="2">RS5133</strain>
    </source>
</reference>
<dbReference type="Proteomes" id="UP001432322">
    <property type="component" value="Unassembled WGS sequence"/>
</dbReference>